<evidence type="ECO:0000256" key="1">
    <source>
        <dbReference type="ARBA" id="ARBA00010466"/>
    </source>
</evidence>
<dbReference type="Proteomes" id="UP001185659">
    <property type="component" value="Unassembled WGS sequence"/>
</dbReference>
<keyword evidence="4" id="KW-0804">Transcription</keyword>
<protein>
    <submittedName>
        <fullName evidence="6">Sugar-binding transcriptional regulator</fullName>
    </submittedName>
</protein>
<dbReference type="InterPro" id="IPR037171">
    <property type="entry name" value="NagB/RpiA_transferase-like"/>
</dbReference>
<evidence type="ECO:0000256" key="4">
    <source>
        <dbReference type="ARBA" id="ARBA00023163"/>
    </source>
</evidence>
<proteinExistence type="inferred from homology"/>
<dbReference type="Pfam" id="PF04198">
    <property type="entry name" value="Sugar-bind"/>
    <property type="match status" value="1"/>
</dbReference>
<name>A0ABU4AMN5_9HYPH</name>
<dbReference type="Gene3D" id="1.10.10.10">
    <property type="entry name" value="Winged helix-like DNA-binding domain superfamily/Winged helix DNA-binding domain"/>
    <property type="match status" value="1"/>
</dbReference>
<organism evidence="6 7">
    <name type="scientific">Nitratireductor aquimarinus</name>
    <dbReference type="NCBI Taxonomy" id="889300"/>
    <lineage>
        <taxon>Bacteria</taxon>
        <taxon>Pseudomonadati</taxon>
        <taxon>Pseudomonadota</taxon>
        <taxon>Alphaproteobacteria</taxon>
        <taxon>Hyphomicrobiales</taxon>
        <taxon>Phyllobacteriaceae</taxon>
        <taxon>Nitratireductor</taxon>
    </lineage>
</organism>
<dbReference type="InterPro" id="IPR007324">
    <property type="entry name" value="Sugar-bd_dom_put"/>
</dbReference>
<sequence length="322" mass="35167">MINSTGDNYSERLDDAARAGWLYYIAGYKQDEIARTMGVSRQTAQRLVAMALREKLIRIRLEHPIMRCMELADRLTRAFGLEACDVVPSAPGETSPVAGLAEAGARAMERELSAVRGRVIAVGTGRTLRACVEELTPMNRPDHTVVALLGHMMPGGLSTRFNVVVRLADRINAGHYPMPLPIYARSAQEREVYRELDTVKQIHRLAREAEVTFVGLGNIGPDAPLLVDGLMSQKEVDSYIAAGAVGEMTGWIFNAEGRLIEGLANDRVNSVPLTRRKGRRVYCLAAGSSRVTAIRAALRGRLVNCLITNEATAEEILALSGL</sequence>
<evidence type="ECO:0000256" key="2">
    <source>
        <dbReference type="ARBA" id="ARBA00023015"/>
    </source>
</evidence>
<evidence type="ECO:0000259" key="5">
    <source>
        <dbReference type="Pfam" id="PF04198"/>
    </source>
</evidence>
<dbReference type="PANTHER" id="PTHR34294:SF1">
    <property type="entry name" value="TRANSCRIPTIONAL REGULATOR LSRR"/>
    <property type="match status" value="1"/>
</dbReference>
<dbReference type="InterPro" id="IPR036388">
    <property type="entry name" value="WH-like_DNA-bd_sf"/>
</dbReference>
<dbReference type="RefSeq" id="WP_317561693.1">
    <property type="nucleotide sequence ID" value="NZ_JAWLIP010000006.1"/>
</dbReference>
<evidence type="ECO:0000313" key="7">
    <source>
        <dbReference type="Proteomes" id="UP001185659"/>
    </source>
</evidence>
<dbReference type="InterPro" id="IPR013324">
    <property type="entry name" value="RNA_pol_sigma_r3/r4-like"/>
</dbReference>
<evidence type="ECO:0000313" key="6">
    <source>
        <dbReference type="EMBL" id="MDV6227421.1"/>
    </source>
</evidence>
<gene>
    <name evidence="6" type="ORF">R2G56_14070</name>
</gene>
<keyword evidence="2" id="KW-0805">Transcription regulation</keyword>
<dbReference type="SUPFAM" id="SSF100950">
    <property type="entry name" value="NagB/RpiA/CoA transferase-like"/>
    <property type="match status" value="1"/>
</dbReference>
<dbReference type="SUPFAM" id="SSF88659">
    <property type="entry name" value="Sigma3 and sigma4 domains of RNA polymerase sigma factors"/>
    <property type="match status" value="1"/>
</dbReference>
<comment type="similarity">
    <text evidence="1">Belongs to the SorC transcriptional regulatory family.</text>
</comment>
<dbReference type="EMBL" id="JAWLIP010000006">
    <property type="protein sequence ID" value="MDV6227421.1"/>
    <property type="molecule type" value="Genomic_DNA"/>
</dbReference>
<dbReference type="Gene3D" id="3.40.50.1360">
    <property type="match status" value="1"/>
</dbReference>
<comment type="caution">
    <text evidence="6">The sequence shown here is derived from an EMBL/GenBank/DDBJ whole genome shotgun (WGS) entry which is preliminary data.</text>
</comment>
<accession>A0ABU4AMN5</accession>
<evidence type="ECO:0000256" key="3">
    <source>
        <dbReference type="ARBA" id="ARBA00023125"/>
    </source>
</evidence>
<keyword evidence="7" id="KW-1185">Reference proteome</keyword>
<keyword evidence="3" id="KW-0238">DNA-binding</keyword>
<feature type="domain" description="Sugar-binding" evidence="5">
    <location>
        <begin position="64"/>
        <end position="318"/>
    </location>
</feature>
<reference evidence="6 7" key="1">
    <citation type="submission" date="2023-10" db="EMBL/GenBank/DDBJ databases">
        <authorList>
            <person name="Venkata Ramana C."/>
            <person name="Sasikala C."/>
            <person name="Dhurka M."/>
        </authorList>
    </citation>
    <scope>NUCLEOTIDE SEQUENCE [LARGE SCALE GENOMIC DNA]</scope>
    <source>
        <strain evidence="6 7">KCTC 32151</strain>
    </source>
</reference>
<dbReference type="InterPro" id="IPR051054">
    <property type="entry name" value="SorC_transcr_regulators"/>
</dbReference>
<dbReference type="PANTHER" id="PTHR34294">
    <property type="entry name" value="TRANSCRIPTIONAL REGULATOR-RELATED"/>
    <property type="match status" value="1"/>
</dbReference>